<comment type="subcellular location">
    <subcellularLocation>
        <location evidence="5 10">Cytoplasm</location>
    </subcellularLocation>
</comment>
<comment type="PTM">
    <text evidence="5">Carboxylation allows a single lysine to coordinate two nickel ions.</text>
</comment>
<feature type="binding site" evidence="5 8">
    <location>
        <position position="271"/>
    </location>
    <ligand>
        <name>Ni(2+)</name>
        <dbReference type="ChEBI" id="CHEBI:49786"/>
        <label>2</label>
    </ligand>
</feature>
<dbReference type="PROSITE" id="PS01120">
    <property type="entry name" value="UREASE_1"/>
    <property type="match status" value="1"/>
</dbReference>
<dbReference type="RefSeq" id="WP_025095243.1">
    <property type="nucleotide sequence ID" value="NZ_BKFD01000004.1"/>
</dbReference>
<evidence type="ECO:0000256" key="12">
    <source>
        <dbReference type="RuleBase" id="RU004158"/>
    </source>
</evidence>
<dbReference type="NCBIfam" id="NF009685">
    <property type="entry name" value="PRK13206.1"/>
    <property type="match status" value="1"/>
</dbReference>
<evidence type="ECO:0000256" key="2">
    <source>
        <dbReference type="ARBA" id="ARBA00022596"/>
    </source>
</evidence>
<evidence type="ECO:0000256" key="9">
    <source>
        <dbReference type="PIRSR" id="PIRSR611612-52"/>
    </source>
</evidence>
<dbReference type="HAMAP" id="MF_01953">
    <property type="entry name" value="Urease_alpha"/>
    <property type="match status" value="1"/>
</dbReference>
<feature type="binding site" evidence="5 8">
    <location>
        <position position="359"/>
    </location>
    <ligand>
        <name>Ni(2+)</name>
        <dbReference type="ChEBI" id="CHEBI:49786"/>
        <label>1</label>
    </ligand>
</feature>
<feature type="domain" description="Urease" evidence="13">
    <location>
        <begin position="128"/>
        <end position="566"/>
    </location>
</feature>
<dbReference type="InterPro" id="IPR050112">
    <property type="entry name" value="Urease_alpha_subunit"/>
</dbReference>
<dbReference type="GO" id="GO:0009039">
    <property type="term" value="F:urease activity"/>
    <property type="evidence" value="ECO:0007669"/>
    <property type="project" value="UniProtKB-UniRule"/>
</dbReference>
<evidence type="ECO:0000256" key="1">
    <source>
        <dbReference type="ARBA" id="ARBA00004897"/>
    </source>
</evidence>
<dbReference type="InterPro" id="IPR006680">
    <property type="entry name" value="Amidohydro-rel"/>
</dbReference>
<keyword evidence="4 5" id="KW-0378">Hydrolase</keyword>
<dbReference type="GO" id="GO:0005737">
    <property type="term" value="C:cytoplasm"/>
    <property type="evidence" value="ECO:0007669"/>
    <property type="project" value="UniProtKB-SubCell"/>
</dbReference>
<comment type="PTM">
    <text evidence="7">Carbamylation allows a single lysine to coordinate two nickel ions.</text>
</comment>
<dbReference type="NCBIfam" id="NF009686">
    <property type="entry name" value="PRK13207.1"/>
    <property type="match status" value="1"/>
</dbReference>
<dbReference type="InterPro" id="IPR017950">
    <property type="entry name" value="Urease_AS"/>
</dbReference>
<dbReference type="SUPFAM" id="SSF51338">
    <property type="entry name" value="Composite domain of metallo-dependent hydrolases"/>
    <property type="match status" value="2"/>
</dbReference>
<comment type="similarity">
    <text evidence="5 12">Belongs to the metallo-dependent hydrolases superfamily. Urease alpha subunit family.</text>
</comment>
<feature type="binding site" description="via carbamate group" evidence="5 8">
    <location>
        <position position="216"/>
    </location>
    <ligand>
        <name>Ni(2+)</name>
        <dbReference type="ChEBI" id="CHEBI:49786"/>
        <label>1</label>
    </ligand>
</feature>
<gene>
    <name evidence="5 14" type="primary">ureC</name>
    <name evidence="14" type="ORF">RHP80_15040</name>
</gene>
<feature type="binding site" evidence="5 8">
    <location>
        <position position="135"/>
    </location>
    <ligand>
        <name>Ni(2+)</name>
        <dbReference type="ChEBI" id="CHEBI:49786"/>
        <label>1</label>
    </ligand>
</feature>
<dbReference type="PRINTS" id="PR01752">
    <property type="entry name" value="UREASE"/>
</dbReference>
<accession>A0AB38YVH9</accession>
<dbReference type="Pfam" id="PF01979">
    <property type="entry name" value="Amidohydro_1"/>
    <property type="match status" value="1"/>
</dbReference>
<keyword evidence="2 5" id="KW-0533">Nickel</keyword>
<dbReference type="Gene3D" id="3.20.20.140">
    <property type="entry name" value="Metal-dependent hydrolases"/>
    <property type="match status" value="1"/>
</dbReference>
<comment type="catalytic activity">
    <reaction evidence="5 11">
        <text>urea + 2 H2O + H(+) = hydrogencarbonate + 2 NH4(+)</text>
        <dbReference type="Rhea" id="RHEA:20557"/>
        <dbReference type="ChEBI" id="CHEBI:15377"/>
        <dbReference type="ChEBI" id="CHEBI:15378"/>
        <dbReference type="ChEBI" id="CHEBI:16199"/>
        <dbReference type="ChEBI" id="CHEBI:17544"/>
        <dbReference type="ChEBI" id="CHEBI:28938"/>
        <dbReference type="EC" id="3.5.1.5"/>
    </reaction>
</comment>
<feature type="binding site" evidence="5 8">
    <location>
        <position position="133"/>
    </location>
    <ligand>
        <name>Ni(2+)</name>
        <dbReference type="ChEBI" id="CHEBI:49786"/>
        <label>1</label>
    </ligand>
</feature>
<dbReference type="InterPro" id="IPR011059">
    <property type="entry name" value="Metal-dep_hydrolase_composite"/>
</dbReference>
<evidence type="ECO:0000259" key="13">
    <source>
        <dbReference type="PROSITE" id="PS51368"/>
    </source>
</evidence>
<evidence type="ECO:0000256" key="8">
    <source>
        <dbReference type="PIRSR" id="PIRSR611612-51"/>
    </source>
</evidence>
<dbReference type="InterPro" id="IPR017951">
    <property type="entry name" value="Urease_asu_c"/>
</dbReference>
<dbReference type="PANTHER" id="PTHR43440:SF1">
    <property type="entry name" value="UREASE"/>
    <property type="match status" value="1"/>
</dbReference>
<evidence type="ECO:0000256" key="3">
    <source>
        <dbReference type="ARBA" id="ARBA00022723"/>
    </source>
</evidence>
<feature type="binding site" evidence="5 10">
    <location>
        <position position="218"/>
    </location>
    <ligand>
        <name>substrate</name>
    </ligand>
</feature>
<dbReference type="AlphaFoldDB" id="A0AB38YVH9"/>
<keyword evidence="5 10" id="KW-0963">Cytoplasm</keyword>
<comment type="cofactor">
    <cofactor evidence="5 8 11">
        <name>Ni cation</name>
        <dbReference type="ChEBI" id="CHEBI:25516"/>
    </cofactor>
    <text evidence="5 8 11">Binds 2 nickel ions per subunit.</text>
</comment>
<evidence type="ECO:0000256" key="7">
    <source>
        <dbReference type="PIRSR" id="PIRSR611612-50"/>
    </source>
</evidence>
<evidence type="ECO:0000256" key="6">
    <source>
        <dbReference type="NCBIfam" id="TIGR01792"/>
    </source>
</evidence>
<evidence type="ECO:0000256" key="10">
    <source>
        <dbReference type="PROSITE-ProRule" id="PRU00700"/>
    </source>
</evidence>
<dbReference type="PROSITE" id="PS51368">
    <property type="entry name" value="UREASE_3"/>
    <property type="match status" value="1"/>
</dbReference>
<comment type="pathway">
    <text evidence="1 5">Nitrogen metabolism; urea degradation; CO(2) and NH(3) from urea (urease route): step 1/1.</text>
</comment>
<dbReference type="EC" id="3.5.1.5" evidence="5 6"/>
<dbReference type="InterPro" id="IPR029754">
    <property type="entry name" value="Urease_Ni-bd"/>
</dbReference>
<dbReference type="SUPFAM" id="SSF51556">
    <property type="entry name" value="Metallo-dependent hydrolases"/>
    <property type="match status" value="1"/>
</dbReference>
<comment type="subunit">
    <text evidence="5">Heterotrimer of UreA (gamma), UreB (beta) and UreC (alpha) subunits. Three heterotrimers associate to form the active enzyme.</text>
</comment>
<dbReference type="Pfam" id="PF00449">
    <property type="entry name" value="Urease_alpha"/>
    <property type="match status" value="1"/>
</dbReference>
<feature type="binding site" description="via carbamate group" evidence="5 8">
    <location>
        <position position="216"/>
    </location>
    <ligand>
        <name>Ni(2+)</name>
        <dbReference type="ChEBI" id="CHEBI:49786"/>
        <label>2</label>
    </ligand>
</feature>
<evidence type="ECO:0000313" key="14">
    <source>
        <dbReference type="EMBL" id="WND05473.1"/>
    </source>
</evidence>
<name>A0AB38YVH9_9GAMM</name>
<keyword evidence="3 5" id="KW-0479">Metal-binding</keyword>
<dbReference type="InterPro" id="IPR011612">
    <property type="entry name" value="Urease_alpha_N_dom"/>
</dbReference>
<organism evidence="14 15">
    <name type="scientific">Acinetobacter soli</name>
    <dbReference type="NCBI Taxonomy" id="487316"/>
    <lineage>
        <taxon>Bacteria</taxon>
        <taxon>Pseudomonadati</taxon>
        <taxon>Pseudomonadota</taxon>
        <taxon>Gammaproteobacteria</taxon>
        <taxon>Moraxellales</taxon>
        <taxon>Moraxellaceae</taxon>
        <taxon>Acinetobacter</taxon>
    </lineage>
</organism>
<dbReference type="CDD" id="cd00375">
    <property type="entry name" value="Urease_alpha"/>
    <property type="match status" value="1"/>
</dbReference>
<reference evidence="14" key="1">
    <citation type="submission" date="2023-09" db="EMBL/GenBank/DDBJ databases">
        <title>Acinetobacter soli.</title>
        <authorList>
            <person name="Kim B."/>
            <person name="Kim D."/>
            <person name="Park D."/>
        </authorList>
    </citation>
    <scope>NUCLEOTIDE SEQUENCE</scope>
    <source>
        <strain evidence="14">2023.05</strain>
    </source>
</reference>
<dbReference type="InterPro" id="IPR005848">
    <property type="entry name" value="Urease_asu"/>
</dbReference>
<feature type="binding site" evidence="5 8">
    <location>
        <position position="245"/>
    </location>
    <ligand>
        <name>Ni(2+)</name>
        <dbReference type="ChEBI" id="CHEBI:49786"/>
        <label>2</label>
    </ligand>
</feature>
<evidence type="ECO:0000256" key="4">
    <source>
        <dbReference type="ARBA" id="ARBA00022801"/>
    </source>
</evidence>
<dbReference type="Proteomes" id="UP001256400">
    <property type="component" value="Chromosome"/>
</dbReference>
<feature type="active site" description="Proton donor" evidence="5 9">
    <location>
        <position position="319"/>
    </location>
</feature>
<dbReference type="GO" id="GO:0043419">
    <property type="term" value="P:urea catabolic process"/>
    <property type="evidence" value="ECO:0007669"/>
    <property type="project" value="UniProtKB-UniRule"/>
</dbReference>
<dbReference type="EMBL" id="CP134206">
    <property type="protein sequence ID" value="WND05473.1"/>
    <property type="molecule type" value="Genomic_DNA"/>
</dbReference>
<feature type="modified residue" description="N6-carboxylysine" evidence="5 7">
    <location>
        <position position="216"/>
    </location>
</feature>
<sequence length="566" mass="61459">MKMSRRAYAEMFGPTVGDRVRLADTELFIEVEQDLTTYGEEVKFGGGKVIRDGMGQSQLLADQVADTVITNALIVDWWGIVKADVGLKNGRIWKIGKAGNPDIQPDITIPLGAATEVIAGEGQILTAGGIDTHIHWICPQQVETALMSGVTTMVGGGTGPAAGTSATTVTPGPWHIGTMLQAIDDLPMNIGLLGKGNISLPDPIREQIKAGVVGLKLHEDWGSTPAAIDNCLSVADEFDVQVAIHTDTLNEGGFLEETLGAFKNRTIHTYHTEGAGGGHAPDILKAIGQANVLPSSTNPTRPYTINTIDEHLDMLMVCHHLDPAIAEDVAFAESRIRRETIAAEDILQDMGAISMMSSDSQAMGRVGEVIIRTWQTAHKMKVQRGALEGDNEFHDNNRIKRYIAKYTINPAITHGLSHEVGSVEEGKLADLVLWKPAFFGVKPSMIIKGGMIAAAPMGDINASIPTPQPVHYRPMFGSYPRAVHNTCITFLPQVAIDEGVDQKLQLKKLISPCKNTRNITKHDMKHNTYCPVMDVHPETYEVRADGELLTCEPADVLPMAQRYFLF</sequence>
<dbReference type="InterPro" id="IPR032466">
    <property type="entry name" value="Metal_Hydrolase"/>
</dbReference>
<dbReference type="PANTHER" id="PTHR43440">
    <property type="entry name" value="UREASE"/>
    <property type="match status" value="1"/>
</dbReference>
<evidence type="ECO:0000256" key="5">
    <source>
        <dbReference type="HAMAP-Rule" id="MF_01953"/>
    </source>
</evidence>
<dbReference type="Gene3D" id="2.30.40.10">
    <property type="entry name" value="Urease, subunit C, domain 1"/>
    <property type="match status" value="1"/>
</dbReference>
<dbReference type="GO" id="GO:0016151">
    <property type="term" value="F:nickel cation binding"/>
    <property type="evidence" value="ECO:0007669"/>
    <property type="project" value="UniProtKB-UniRule"/>
</dbReference>
<evidence type="ECO:0000313" key="15">
    <source>
        <dbReference type="Proteomes" id="UP001256400"/>
    </source>
</evidence>
<dbReference type="PROSITE" id="PS00145">
    <property type="entry name" value="UREASE_2"/>
    <property type="match status" value="1"/>
</dbReference>
<evidence type="ECO:0000256" key="11">
    <source>
        <dbReference type="RuleBase" id="RU000510"/>
    </source>
</evidence>
<proteinExistence type="inferred from homology"/>
<protein>
    <recommendedName>
        <fullName evidence="5 6">Urease subunit alpha</fullName>
        <ecNumber evidence="5 6">3.5.1.5</ecNumber>
    </recommendedName>
    <alternativeName>
        <fullName evidence="5">Urea amidohydrolase subunit alpha</fullName>
    </alternativeName>
</protein>
<dbReference type="NCBIfam" id="TIGR01792">
    <property type="entry name" value="urease_alph"/>
    <property type="match status" value="1"/>
</dbReference>